<gene>
    <name evidence="2" type="ORF">AB664_21700</name>
</gene>
<sequence>FSGVTEANFRAVSDQARCKPWLLGKLGSSFPPITSKEFSTMTAKHAALLTVLMISAIVFMAVGIFTVDAGNSMTSTDGYGISSAR</sequence>
<keyword evidence="1" id="KW-1133">Transmembrane helix</keyword>
<feature type="transmembrane region" description="Helical" evidence="1">
    <location>
        <begin position="46"/>
        <end position="67"/>
    </location>
</feature>
<evidence type="ECO:0000313" key="2">
    <source>
        <dbReference type="EMBL" id="KYB46304.1"/>
    </source>
</evidence>
<proteinExistence type="predicted"/>
<keyword evidence="1" id="KW-0812">Transmembrane</keyword>
<keyword evidence="1" id="KW-0472">Membrane</keyword>
<feature type="non-terminal residue" evidence="2">
    <location>
        <position position="1"/>
    </location>
</feature>
<reference evidence="2" key="1">
    <citation type="submission" date="2016-02" db="EMBL/GenBank/DDBJ databases">
        <title>Genomic sequences of Ochrobactrum anthropi.</title>
        <authorList>
            <person name="Chudasama K.S."/>
            <person name="Thaker V.S."/>
        </authorList>
    </citation>
    <scope>NUCLEOTIDE SEQUENCE [LARGE SCALE GENOMIC DNA]</scope>
    <source>
        <strain evidence="2">SUBG007</strain>
    </source>
</reference>
<dbReference type="EMBL" id="LUAY01000058">
    <property type="protein sequence ID" value="KYB46304.1"/>
    <property type="molecule type" value="Genomic_DNA"/>
</dbReference>
<dbReference type="AlphaFoldDB" id="A0A656Z6M8"/>
<protein>
    <submittedName>
        <fullName evidence="2">Uncharacterized protein</fullName>
    </submittedName>
</protein>
<accession>A0A656Z6M8</accession>
<evidence type="ECO:0000256" key="1">
    <source>
        <dbReference type="SAM" id="Phobius"/>
    </source>
</evidence>
<organism evidence="2">
    <name type="scientific">Brucella anthropi</name>
    <name type="common">Ochrobactrum anthropi</name>
    <dbReference type="NCBI Taxonomy" id="529"/>
    <lineage>
        <taxon>Bacteria</taxon>
        <taxon>Pseudomonadati</taxon>
        <taxon>Pseudomonadota</taxon>
        <taxon>Alphaproteobacteria</taxon>
        <taxon>Hyphomicrobiales</taxon>
        <taxon>Brucellaceae</taxon>
        <taxon>Brucella/Ochrobactrum group</taxon>
        <taxon>Brucella</taxon>
    </lineage>
</organism>
<name>A0A656Z6M8_BRUAN</name>
<comment type="caution">
    <text evidence="2">The sequence shown here is derived from an EMBL/GenBank/DDBJ whole genome shotgun (WGS) entry which is preliminary data.</text>
</comment>